<sequence>MSECQVIFIKSDLALLSIIVKSNWVEIIKISNQTRKPFNPFKFFQQVTYKISSANPTSPEHTLTNLALLASFFDYLRFTNTRVTCFTPFILLVLQKGWSGVSVISRISKVIDDNIIRSLYRIFTDLPFPELSTNYEPSINMNMTKYDATVHPKECFEQ</sequence>
<proteinExistence type="predicted"/>
<protein>
    <submittedName>
        <fullName evidence="1">Uncharacterized protein</fullName>
    </submittedName>
</protein>
<evidence type="ECO:0000313" key="1">
    <source>
        <dbReference type="EMBL" id="ESA14988.1"/>
    </source>
</evidence>
<reference evidence="1" key="1">
    <citation type="submission" date="2013-07" db="EMBL/GenBank/DDBJ databases">
        <title>The genome of an arbuscular mycorrhizal fungus provides insights into the evolution of the oldest plant symbiosis.</title>
        <authorList>
            <consortium name="DOE Joint Genome Institute"/>
            <person name="Tisserant E."/>
            <person name="Malbreil M."/>
            <person name="Kuo A."/>
            <person name="Kohler A."/>
            <person name="Symeonidi A."/>
            <person name="Balestrini R."/>
            <person name="Charron P."/>
            <person name="Duensing N."/>
            <person name="Frei-dit-Frey N."/>
            <person name="Gianinazzi-Pearson V."/>
            <person name="Gilbert B."/>
            <person name="Handa Y."/>
            <person name="Hijri M."/>
            <person name="Kaul R."/>
            <person name="Kawaguchi M."/>
            <person name="Krajinski F."/>
            <person name="Lammers P."/>
            <person name="Lapierre D."/>
            <person name="Masclaux F.G."/>
            <person name="Murat C."/>
            <person name="Morin E."/>
            <person name="Ndikumana S."/>
            <person name="Pagni M."/>
            <person name="Petitpierre D."/>
            <person name="Requena N."/>
            <person name="Rosikiewicz P."/>
            <person name="Riley R."/>
            <person name="Saito K."/>
            <person name="San Clemente H."/>
            <person name="Shapiro H."/>
            <person name="van Tuinen D."/>
            <person name="Becard G."/>
            <person name="Bonfante P."/>
            <person name="Paszkowski U."/>
            <person name="Shachar-Hill Y."/>
            <person name="Young J.P."/>
            <person name="Sanders I.R."/>
            <person name="Henrissat B."/>
            <person name="Rensing S.A."/>
            <person name="Grigoriev I.V."/>
            <person name="Corradi N."/>
            <person name="Roux C."/>
            <person name="Martin F."/>
        </authorList>
    </citation>
    <scope>NUCLEOTIDE SEQUENCE</scope>
    <source>
        <strain evidence="1">DAOM 197198</strain>
    </source>
</reference>
<gene>
    <name evidence="1" type="ORF">GLOINDRAFT_95167</name>
</gene>
<dbReference type="HOGENOM" id="CLU_1670302_0_0_1"/>
<name>U9U8W7_RHIID</name>
<accession>U9U8W7</accession>
<organism evidence="1">
    <name type="scientific">Rhizophagus irregularis (strain DAOM 181602 / DAOM 197198 / MUCL 43194)</name>
    <name type="common">Arbuscular mycorrhizal fungus</name>
    <name type="synonym">Glomus intraradices</name>
    <dbReference type="NCBI Taxonomy" id="747089"/>
    <lineage>
        <taxon>Eukaryota</taxon>
        <taxon>Fungi</taxon>
        <taxon>Fungi incertae sedis</taxon>
        <taxon>Mucoromycota</taxon>
        <taxon>Glomeromycotina</taxon>
        <taxon>Glomeromycetes</taxon>
        <taxon>Glomerales</taxon>
        <taxon>Glomeraceae</taxon>
        <taxon>Rhizophagus</taxon>
    </lineage>
</organism>
<dbReference type="AlphaFoldDB" id="U9U8W7"/>
<dbReference type="EMBL" id="KI282393">
    <property type="protein sequence ID" value="ESA14988.1"/>
    <property type="molecule type" value="Genomic_DNA"/>
</dbReference>